<reference evidence="2 3" key="1">
    <citation type="journal article" date="2015" name="Genome Biol. Evol.">
        <title>Comparative Genomics of a Bacterivorous Green Alga Reveals Evolutionary Causalities and Consequences of Phago-Mixotrophic Mode of Nutrition.</title>
        <authorList>
            <person name="Burns J.A."/>
            <person name="Paasch A."/>
            <person name="Narechania A."/>
            <person name="Kim E."/>
        </authorList>
    </citation>
    <scope>NUCLEOTIDE SEQUENCE [LARGE SCALE GENOMIC DNA]</scope>
    <source>
        <strain evidence="2 3">PLY_AMNH</strain>
    </source>
</reference>
<evidence type="ECO:0000313" key="2">
    <source>
        <dbReference type="EMBL" id="KAK3279072.1"/>
    </source>
</evidence>
<feature type="compositionally biased region" description="Polar residues" evidence="1">
    <location>
        <begin position="99"/>
        <end position="115"/>
    </location>
</feature>
<keyword evidence="3" id="KW-1185">Reference proteome</keyword>
<feature type="compositionally biased region" description="Basic and acidic residues" evidence="1">
    <location>
        <begin position="73"/>
        <end position="83"/>
    </location>
</feature>
<feature type="region of interest" description="Disordered" evidence="1">
    <location>
        <begin position="1"/>
        <end position="28"/>
    </location>
</feature>
<feature type="compositionally biased region" description="Basic and acidic residues" evidence="1">
    <location>
        <begin position="196"/>
        <end position="219"/>
    </location>
</feature>
<evidence type="ECO:0000256" key="1">
    <source>
        <dbReference type="SAM" id="MobiDB-lite"/>
    </source>
</evidence>
<feature type="compositionally biased region" description="Polar residues" evidence="1">
    <location>
        <begin position="246"/>
        <end position="265"/>
    </location>
</feature>
<dbReference type="EMBL" id="LGRX02005141">
    <property type="protein sequence ID" value="KAK3279072.1"/>
    <property type="molecule type" value="Genomic_DNA"/>
</dbReference>
<gene>
    <name evidence="2" type="ORF">CYMTET_13026</name>
</gene>
<comment type="caution">
    <text evidence="2">The sequence shown here is derived from an EMBL/GenBank/DDBJ whole genome shotgun (WGS) entry which is preliminary data.</text>
</comment>
<feature type="compositionally biased region" description="Polar residues" evidence="1">
    <location>
        <begin position="145"/>
        <end position="154"/>
    </location>
</feature>
<feature type="region of interest" description="Disordered" evidence="1">
    <location>
        <begin position="65"/>
        <end position="271"/>
    </location>
</feature>
<feature type="non-terminal residue" evidence="2">
    <location>
        <position position="1"/>
    </location>
</feature>
<sequence length="306" mass="33523">GRSPRSPQHPQNTQLPGPEVSEHNGHLEEIRPRQDVDEALALSMVTFESLQKRVRPPTFSDLIRRSNALYGHHSPEENTEHRQPSPSEALDDLAAKSTPAAQSIQLAVVVQNDSRLPNVPPEPTSSDGPPLPLQDEPAEYDDRSTTQTVVNLSQDAGMPRDLRSPEKPASSGEGDERAGHLAPAAGWVAAGIREQQQPERVEEASDHEGVEQKSPRPESVEPNSPRPSSVAWSLPVPGSESRYAPSITSSVYNPYNPEGRNQQASRPDDIANLSDLEVSEFSGQILSTIQEVPRVAVRRRQEEPRS</sequence>
<dbReference type="AlphaFoldDB" id="A0AAE0GJE3"/>
<accession>A0AAE0GJE3</accession>
<dbReference type="Proteomes" id="UP001190700">
    <property type="component" value="Unassembled WGS sequence"/>
</dbReference>
<feature type="compositionally biased region" description="Polar residues" evidence="1">
    <location>
        <begin position="1"/>
        <end position="15"/>
    </location>
</feature>
<organism evidence="2 3">
    <name type="scientific">Cymbomonas tetramitiformis</name>
    <dbReference type="NCBI Taxonomy" id="36881"/>
    <lineage>
        <taxon>Eukaryota</taxon>
        <taxon>Viridiplantae</taxon>
        <taxon>Chlorophyta</taxon>
        <taxon>Pyramimonadophyceae</taxon>
        <taxon>Pyramimonadales</taxon>
        <taxon>Pyramimonadaceae</taxon>
        <taxon>Cymbomonas</taxon>
    </lineage>
</organism>
<evidence type="ECO:0000313" key="3">
    <source>
        <dbReference type="Proteomes" id="UP001190700"/>
    </source>
</evidence>
<protein>
    <submittedName>
        <fullName evidence="2">Uncharacterized protein</fullName>
    </submittedName>
</protein>
<name>A0AAE0GJE3_9CHLO</name>
<proteinExistence type="predicted"/>